<feature type="chain" id="PRO_5035242507" evidence="9">
    <location>
        <begin position="24"/>
        <end position="1648"/>
    </location>
</feature>
<dbReference type="InterPro" id="IPR005546">
    <property type="entry name" value="Autotransporte_beta"/>
</dbReference>
<feature type="compositionally biased region" description="Pro residues" evidence="8">
    <location>
        <begin position="1257"/>
        <end position="1273"/>
    </location>
</feature>
<organism evidence="11 12">
    <name type="scientific">Phaeovibrio sulfidiphilus</name>
    <dbReference type="NCBI Taxonomy" id="1220600"/>
    <lineage>
        <taxon>Bacteria</taxon>
        <taxon>Pseudomonadati</taxon>
        <taxon>Pseudomonadota</taxon>
        <taxon>Alphaproteobacteria</taxon>
        <taxon>Rhodospirillales</taxon>
        <taxon>Rhodospirillaceae</taxon>
        <taxon>Phaeovibrio</taxon>
    </lineage>
</organism>
<dbReference type="GO" id="GO:0005576">
    <property type="term" value="C:extracellular region"/>
    <property type="evidence" value="ECO:0007669"/>
    <property type="project" value="UniProtKB-SubCell"/>
</dbReference>
<dbReference type="Gene3D" id="2.40.128.130">
    <property type="entry name" value="Autotransporter beta-domain"/>
    <property type="match status" value="1"/>
</dbReference>
<evidence type="ECO:0000256" key="2">
    <source>
        <dbReference type="ARBA" id="ARBA00004442"/>
    </source>
</evidence>
<dbReference type="GO" id="GO:0009279">
    <property type="term" value="C:cell outer membrane"/>
    <property type="evidence" value="ECO:0007669"/>
    <property type="project" value="UniProtKB-SubCell"/>
</dbReference>
<keyword evidence="7" id="KW-0998">Cell outer membrane</keyword>
<dbReference type="Proteomes" id="UP000631034">
    <property type="component" value="Unassembled WGS sequence"/>
</dbReference>
<comment type="subcellular location">
    <subcellularLocation>
        <location evidence="1">Cell envelope</location>
    </subcellularLocation>
    <subcellularLocation>
        <location evidence="2">Cell outer membrane</location>
    </subcellularLocation>
    <subcellularLocation>
        <location evidence="3">Secreted</location>
    </subcellularLocation>
</comment>
<proteinExistence type="predicted"/>
<evidence type="ECO:0000256" key="7">
    <source>
        <dbReference type="ARBA" id="ARBA00023237"/>
    </source>
</evidence>
<dbReference type="SMART" id="SM00869">
    <property type="entry name" value="Autotransporter"/>
    <property type="match status" value="1"/>
</dbReference>
<evidence type="ECO:0000313" key="11">
    <source>
        <dbReference type="EMBL" id="MBE1237550.1"/>
    </source>
</evidence>
<feature type="signal peptide" evidence="9">
    <location>
        <begin position="1"/>
        <end position="23"/>
    </location>
</feature>
<feature type="domain" description="Autotransporter" evidence="10">
    <location>
        <begin position="1373"/>
        <end position="1648"/>
    </location>
</feature>
<evidence type="ECO:0000313" key="12">
    <source>
        <dbReference type="Proteomes" id="UP000631034"/>
    </source>
</evidence>
<dbReference type="InterPro" id="IPR012332">
    <property type="entry name" value="Autotransporter_pectin_lyase_C"/>
</dbReference>
<reference evidence="11" key="1">
    <citation type="submission" date="2020-10" db="EMBL/GenBank/DDBJ databases">
        <title>Genome sequence of the unusual species of purple photosynthetic bacteria, Phaeovibrio sulfidiphilus DSM 23193, type strain.</title>
        <authorList>
            <person name="Kyndt J.A."/>
            <person name="Meyer T.E."/>
        </authorList>
    </citation>
    <scope>NUCLEOTIDE SEQUENCE</scope>
    <source>
        <strain evidence="11">DSM 23193</strain>
    </source>
</reference>
<evidence type="ECO:0000256" key="8">
    <source>
        <dbReference type="SAM" id="MobiDB-lite"/>
    </source>
</evidence>
<dbReference type="NCBIfam" id="TIGR01376">
    <property type="entry name" value="POMP_repeat"/>
    <property type="match status" value="1"/>
</dbReference>
<dbReference type="PROSITE" id="PS51208">
    <property type="entry name" value="AUTOTRANSPORTER"/>
    <property type="match status" value="1"/>
</dbReference>
<keyword evidence="6" id="KW-0472">Membrane</keyword>
<gene>
    <name evidence="11" type="ORF">IHV25_07800</name>
</gene>
<dbReference type="InterPro" id="IPR036709">
    <property type="entry name" value="Autotransporte_beta_dom_sf"/>
</dbReference>
<comment type="caution">
    <text evidence="11">The sequence shown here is derived from an EMBL/GenBank/DDBJ whole genome shotgun (WGS) entry which is preliminary data.</text>
</comment>
<accession>A0A8J6YN50</accession>
<keyword evidence="4" id="KW-0964">Secreted</keyword>
<dbReference type="EMBL" id="JACZHT010000005">
    <property type="protein sequence ID" value="MBE1237550.1"/>
    <property type="molecule type" value="Genomic_DNA"/>
</dbReference>
<dbReference type="Pfam" id="PF02415">
    <property type="entry name" value="Chlam_PMP"/>
    <property type="match status" value="2"/>
</dbReference>
<dbReference type="InterPro" id="IPR011050">
    <property type="entry name" value="Pectin_lyase_fold/virulence"/>
</dbReference>
<evidence type="ECO:0000256" key="9">
    <source>
        <dbReference type="SAM" id="SignalP"/>
    </source>
</evidence>
<feature type="region of interest" description="Disordered" evidence="8">
    <location>
        <begin position="1249"/>
        <end position="1278"/>
    </location>
</feature>
<dbReference type="SUPFAM" id="SSF103515">
    <property type="entry name" value="Autotransporter"/>
    <property type="match status" value="1"/>
</dbReference>
<sequence length="1648" mass="169455">MRVRYGVALALALTVTGAGQASAQAYDCPSGGSGTCTVTGVVAWEELVGAQFSRDLSDLTFSGSGGKVTFSEDTTLQATSGSADQRLAVDGGVTATLSVADTKTLKIMENSLSKADALVEGGAIYNKGSLTLSGASVFTKNLSESQKLRGLSYGGSISSDGGSVYVGRIEFIENTARVVESSSAAYGGAFSNRNGDAIFNESAVFRNNSAQAVKQASQANGGAIYNSTGSVNIVGAATFENNTANSMERDGLSRGGAIASLDGAVILKDAARFTGNTATAAGSGKAHGGAIFSTGNPAGVTLEKTAEFFRNEVSGFYALGGAISNWSGSILKIAGVAKFEGNSGTSTVQTGFAGGGALYNYGGAVTLNEKSSFSDNKVVGSGENGRSEGGAVLNTNNGTVTLEKYAQFTGNKAEHTGTLGYSRGGALFNTTVKGKVTLAAGGEFRDNVAVGPMAYGGAIFNSFGGEVSISDAVTFESNTVKSTNAQQGVAYGGAIASLVAGGKVTVTQASTFTDNKALGRTAVGGAIMNNQDSVTLEQFASFSKNIAQSEETNGRANGGAVSNMGLSGVFTLKNGGEFKNNKAIGDSTRGGAIYNQRGKTVISGAVSFKDNEAESKNNSGFGGALYNELGTVEILGEVEFSGNKATSGGGAICSLGGTITLAPETVDKTILFSGNTAGGKANSIYLVSGVSGSTNMDAVLKVEGAGRMDMKSDPMGGQASGGRAVTLVKDGTGTWALGGENVFITDDNADSRTEFLVKRGELAFAADTAGGTTVDLRGLKSAFTLEAPATLSLVGDSHKILVGNGGLNPDTGTGGTITLAAGSTLTYDLDKAGQKTSVLTLRAENVILPTAAGETVTLDIRSFKNVAGTEYWLLDAGVDLTGKLKLTYRGEDITSTQLGESLVGELSDDKKIQKLLVKQRGNRKLTWVGDSNDWNTTIADKWRLPDGTTLTVFVPGDAVEFIPEHTGTVNVNAGGVVVAGMEIKGGTFLFKGGEIVSATGDETNYTPATRKMELSGTADATFEDTVDLNFANGYDIASGAKMTVRGGAIEGKIVNSGTFVFDIGKDKTFLYGNPLTGVGTFGKDGAGTLVLSGDQTGATGSLVLNGGTLGGAFTWGGGLRLGNRGTTVAPGTSDTVGTLSVNRFDTNGKAFTLQVRVTADRSDLLEVRSGTVIVPSGSTLKVVEAIGSGWAAEKIYTVLVARERGQKVVGTFKHLDKAADLPFLILEQVRLGADGKPIVGRGPASAIGLRATYQGPKPGPGPGPDPGPLPPSPWEGMTPNQIATAEAIGTMAPGPVQNAMINASRSEGLRLLDLFSGDGHANVGHMIRHGALELSRTLMNTLSDMAPSVDGMPGGGRLEVASRGPVEVDPATGLRKNHRVWAQVSGVHNTWDGDGNAARSTASGVGVRAGASFGLGDGWFAGGLFRYGYRDFRVSDRLFKADIHSFSAGAYGGKVWDVGTGSLRTTLGGVYTRHGIDSRRTSLGERLKADYGANVFQVVGEAAWRIQATDALMVEPFAGGSWAMGYTEGFSESGGVAGLRGHSQASHTGVSTVGVRMDARVHENAVLKLDLGWEHVYGDIDTNSRMAFLAGSDDFLVRGTPADRDAAVVGVGAEVRLDDTWGLTVMYDGAYGAHTTSHGGRARVTYRW</sequence>
<dbReference type="InterPro" id="IPR003368">
    <property type="entry name" value="POMP_repeat"/>
</dbReference>
<dbReference type="Gene3D" id="2.160.20.20">
    <property type="match status" value="1"/>
</dbReference>
<dbReference type="Pfam" id="PF03797">
    <property type="entry name" value="Autotransporter"/>
    <property type="match status" value="1"/>
</dbReference>
<keyword evidence="12" id="KW-1185">Reference proteome</keyword>
<keyword evidence="5 9" id="KW-0732">Signal</keyword>
<evidence type="ECO:0000256" key="4">
    <source>
        <dbReference type="ARBA" id="ARBA00022525"/>
    </source>
</evidence>
<evidence type="ECO:0000256" key="1">
    <source>
        <dbReference type="ARBA" id="ARBA00004196"/>
    </source>
</evidence>
<protein>
    <submittedName>
        <fullName evidence="11">Autotransporter domain-containing protein</fullName>
    </submittedName>
</protein>
<evidence type="ECO:0000259" key="10">
    <source>
        <dbReference type="PROSITE" id="PS51208"/>
    </source>
</evidence>
<dbReference type="SUPFAM" id="SSF51126">
    <property type="entry name" value="Pectin lyase-like"/>
    <property type="match status" value="1"/>
</dbReference>
<dbReference type="RefSeq" id="WP_192534555.1">
    <property type="nucleotide sequence ID" value="NZ_JACZHT010000005.1"/>
</dbReference>
<evidence type="ECO:0000256" key="5">
    <source>
        <dbReference type="ARBA" id="ARBA00022729"/>
    </source>
</evidence>
<name>A0A8J6YN50_9PROT</name>
<evidence type="ECO:0000256" key="3">
    <source>
        <dbReference type="ARBA" id="ARBA00004613"/>
    </source>
</evidence>
<evidence type="ECO:0000256" key="6">
    <source>
        <dbReference type="ARBA" id="ARBA00023136"/>
    </source>
</evidence>